<feature type="region of interest" description="Disordered" evidence="1">
    <location>
        <begin position="389"/>
        <end position="426"/>
    </location>
</feature>
<evidence type="ECO:0000313" key="4">
    <source>
        <dbReference type="Proteomes" id="UP000230407"/>
    </source>
</evidence>
<dbReference type="Proteomes" id="UP000230407">
    <property type="component" value="Unassembled WGS sequence"/>
</dbReference>
<sequence>MRTARGTVAVLLALSTAWLLTACGGGGQVVGEESARPLEKRFSAPDGFDGSRGWRQPLAWLSEHSADIPMDVAPKAGLVLLLQMDGGSHIAEARDAATGDLRWISRRWHTPAPVDMGPTPPADILVTTDRDGYEYVVTLQVEGTGPDRKALLDLYLADSAGKDIVPSRTVTVPVPSDAGRVALRNGGTGLLLRWTGLDLRPRTATVDIATGQVRTYDDRQWLPASCDRAGCPGDGEVAGLSPHGPVVALSGGGFGIPGGWHSKDHAPPGFHPDHDRWQRDGVVQTVTGDHVVSWWAWIDAESGRPLDEEVWAVHDLASGKLEMSVPCDALEGTEGLSSPGSLSGDGRYAVVGPLAFDFERGKAHCLDGRDGRPAARLLSVGDDGTAYGFTGGDGGGKDGGGDGGEEPGPVAVPLDTGTPEELPGDTTIPFLLLPGAGVFTPGAYGRGAEFAVLPRRPAR</sequence>
<accession>A0A2M8LQC6</accession>
<feature type="chain" id="PRO_5014954716" description="Pyrrolo-quinoline quinone" evidence="2">
    <location>
        <begin position="23"/>
        <end position="459"/>
    </location>
</feature>
<proteinExistence type="predicted"/>
<feature type="signal peptide" evidence="2">
    <location>
        <begin position="1"/>
        <end position="22"/>
    </location>
</feature>
<dbReference type="RefSeq" id="WP_100204758.1">
    <property type="nucleotide sequence ID" value="NZ_PGGW01000069.1"/>
</dbReference>
<evidence type="ECO:0000313" key="3">
    <source>
        <dbReference type="EMBL" id="PJE94146.1"/>
    </source>
</evidence>
<dbReference type="PROSITE" id="PS51257">
    <property type="entry name" value="PROKAR_LIPOPROTEIN"/>
    <property type="match status" value="1"/>
</dbReference>
<gene>
    <name evidence="3" type="ORF">CUT44_28030</name>
</gene>
<keyword evidence="4" id="KW-1185">Reference proteome</keyword>
<evidence type="ECO:0008006" key="5">
    <source>
        <dbReference type="Google" id="ProtNLM"/>
    </source>
</evidence>
<evidence type="ECO:0000256" key="2">
    <source>
        <dbReference type="SAM" id="SignalP"/>
    </source>
</evidence>
<evidence type="ECO:0000256" key="1">
    <source>
        <dbReference type="SAM" id="MobiDB-lite"/>
    </source>
</evidence>
<reference evidence="3 4" key="1">
    <citation type="submission" date="2017-11" db="EMBL/GenBank/DDBJ databases">
        <title>Streptomyces carmine sp. nov., a novel actinomycete isolated from Sophora alopecuroides in Xinjiang, China.</title>
        <authorList>
            <person name="Wang Y."/>
            <person name="Luo X."/>
            <person name="Wan C."/>
            <person name="Zhang L."/>
        </authorList>
    </citation>
    <scope>NUCLEOTIDE SEQUENCE [LARGE SCALE GENOMIC DNA]</scope>
    <source>
        <strain evidence="3 4">TRM SA0054</strain>
    </source>
</reference>
<organism evidence="3 4">
    <name type="scientific">Streptomyces carminius</name>
    <dbReference type="NCBI Taxonomy" id="2665496"/>
    <lineage>
        <taxon>Bacteria</taxon>
        <taxon>Bacillati</taxon>
        <taxon>Actinomycetota</taxon>
        <taxon>Actinomycetes</taxon>
        <taxon>Kitasatosporales</taxon>
        <taxon>Streptomycetaceae</taxon>
        <taxon>Streptomyces</taxon>
    </lineage>
</organism>
<protein>
    <recommendedName>
        <fullName evidence="5">Pyrrolo-quinoline quinone</fullName>
    </recommendedName>
</protein>
<keyword evidence="2" id="KW-0732">Signal</keyword>
<name>A0A2M8LQC6_9ACTN</name>
<dbReference type="EMBL" id="PGGW01000069">
    <property type="protein sequence ID" value="PJE94146.1"/>
    <property type="molecule type" value="Genomic_DNA"/>
</dbReference>
<comment type="caution">
    <text evidence="3">The sequence shown here is derived from an EMBL/GenBank/DDBJ whole genome shotgun (WGS) entry which is preliminary data.</text>
</comment>
<dbReference type="AlphaFoldDB" id="A0A2M8LQC6"/>